<dbReference type="RefSeq" id="WP_013642412.1">
    <property type="nucleotide sequence ID" value="NC_015214.1"/>
</dbReference>
<dbReference type="PANTHER" id="PTHR22674">
    <property type="entry name" value="NTPASE, KAP FAMILY P-LOOP DOMAIN-CONTAINING 1"/>
    <property type="match status" value="1"/>
</dbReference>
<evidence type="ECO:0000259" key="1">
    <source>
        <dbReference type="Pfam" id="PF07693"/>
    </source>
</evidence>
<dbReference type="SUPFAM" id="SSF52540">
    <property type="entry name" value="P-loop containing nucleoside triphosphate hydrolases"/>
    <property type="match status" value="1"/>
</dbReference>
<dbReference type="EMBL" id="CP002559">
    <property type="protein sequence ID" value="ADZ07932.1"/>
    <property type="molecule type" value="Genomic_DNA"/>
</dbReference>
<feature type="domain" description="KAP NTPase" evidence="1">
    <location>
        <begin position="30"/>
        <end position="281"/>
    </location>
</feature>
<protein>
    <submittedName>
        <fullName evidence="2">KAP family P-loop domain protein</fullName>
    </submittedName>
</protein>
<reference key="2">
    <citation type="submission" date="2011-02" db="EMBL/GenBank/DDBJ databases">
        <authorList>
            <person name="Roh H."/>
            <person name="Ko H.-J."/>
            <person name="Kim S.-H."/>
            <person name="Choi I.-G."/>
            <person name="Oh S."/>
        </authorList>
    </citation>
    <scope>NUCLEOTIDE SEQUENCE</scope>
    <source>
        <strain>30SC</strain>
    </source>
</reference>
<dbReference type="Gene3D" id="3.40.50.300">
    <property type="entry name" value="P-loop containing nucleotide triphosphate hydrolases"/>
    <property type="match status" value="1"/>
</dbReference>
<dbReference type="HOGENOM" id="CLU_048532_0_0_9"/>
<evidence type="ECO:0000313" key="3">
    <source>
        <dbReference type="Proteomes" id="UP000007491"/>
    </source>
</evidence>
<organism evidence="2 3">
    <name type="scientific">Lactobacillus amylovorus</name>
    <dbReference type="NCBI Taxonomy" id="1604"/>
    <lineage>
        <taxon>Bacteria</taxon>
        <taxon>Bacillati</taxon>
        <taxon>Bacillota</taxon>
        <taxon>Bacilli</taxon>
        <taxon>Lactobacillales</taxon>
        <taxon>Lactobacillaceae</taxon>
        <taxon>Lactobacillus</taxon>
    </lineage>
</organism>
<gene>
    <name evidence="2" type="ordered locus">LAC30SC_09165</name>
</gene>
<accession>F0TGT8</accession>
<evidence type="ECO:0000313" key="2">
    <source>
        <dbReference type="EMBL" id="ADZ07932.1"/>
    </source>
</evidence>
<dbReference type="Proteomes" id="UP000007491">
    <property type="component" value="Chromosome"/>
</dbReference>
<dbReference type="Pfam" id="PF07693">
    <property type="entry name" value="KAP_NTPase"/>
    <property type="match status" value="1"/>
</dbReference>
<dbReference type="InterPro" id="IPR027417">
    <property type="entry name" value="P-loop_NTPase"/>
</dbReference>
<proteinExistence type="predicted"/>
<dbReference type="KEGG" id="lai:LAC30SC_09165"/>
<sequence>MKKYDIQPTEENIKESLKDNVTGRNENVYQLLQLLNHQEGSWSIAINGDWGSGKTFFVKQCKYVLDCLNSSDDSQKGNINSEKLFNKENLDDIDKKPFRTIYYDAWEHDNETDPIQSLLACIATSNWASNPKLKDTIRKTADIGVNLLKVITPKRGEAVEDLINLVDKKAKDYKDKVDLEKLKKEFYDALVELAPEDGKLIVFVDELDRCKPTYAIKVLERIKHYFSVPNITFIFSVDLSQLQNTVKRYYGEEFDGYHYLDRFFDLVINLPEPDLDNYLKNTDGMLVLNNLFDTWADDNYCNHFCKDLIAHFSFSLRQINHFYLKTNSVTYNLLSNVLDDRSRLGSSEKNGLFIVYCFFLPLMCALNQANIDEFNKFIRGRASDNVLDFLANNSQFDTYYKDISSDSNDKKDTSTFTREIYNALFNGTERNDHLVISDTAYIDRLSIYKDRLIKACSLLDSNTKLD</sequence>
<reference evidence="2 3" key="1">
    <citation type="journal article" date="2011" name="J. Bacteriol.">
        <title>Complete genome sequencing of Lactobacillus acidophilus 30SC, isolated from swine intestine.</title>
        <authorList>
            <person name="Oh S."/>
            <person name="Roh H."/>
            <person name="Ko H.J."/>
            <person name="Kim S."/>
            <person name="Kim K.H."/>
            <person name="Lee S.E."/>
            <person name="Chang I.S."/>
            <person name="Kim S."/>
            <person name="Choi I.G."/>
        </authorList>
    </citation>
    <scope>NUCLEOTIDE SEQUENCE [LARGE SCALE GENOMIC DNA]</scope>
    <source>
        <strain evidence="2 3">30SC</strain>
    </source>
</reference>
<dbReference type="InterPro" id="IPR052754">
    <property type="entry name" value="NTPase_KAP_P-loop"/>
</dbReference>
<name>F0TGT8_LACAM</name>
<dbReference type="OrthoDB" id="9795864at2"/>
<dbReference type="AlphaFoldDB" id="F0TGT8"/>
<dbReference type="STRING" id="1604.LAC30SC_09165"/>
<dbReference type="InterPro" id="IPR011646">
    <property type="entry name" value="KAP_P-loop"/>
</dbReference>
<dbReference type="PANTHER" id="PTHR22674:SF6">
    <property type="entry name" value="NTPASE KAP FAMILY P-LOOP DOMAIN-CONTAINING PROTEIN 1"/>
    <property type="match status" value="1"/>
</dbReference>